<dbReference type="InterPro" id="IPR015421">
    <property type="entry name" value="PyrdxlP-dep_Trfase_major"/>
</dbReference>
<dbReference type="SUPFAM" id="SSF53383">
    <property type="entry name" value="PLP-dependent transferases"/>
    <property type="match status" value="1"/>
</dbReference>
<evidence type="ECO:0000256" key="2">
    <source>
        <dbReference type="ARBA" id="ARBA00006966"/>
    </source>
</evidence>
<evidence type="ECO:0000259" key="4">
    <source>
        <dbReference type="Pfam" id="PF01212"/>
    </source>
</evidence>
<protein>
    <recommendedName>
        <fullName evidence="4">Aromatic amino acid beta-eliminating lyase/threonine aldolase domain-containing protein</fullName>
    </recommendedName>
</protein>
<dbReference type="GO" id="GO:0016829">
    <property type="term" value="F:lyase activity"/>
    <property type="evidence" value="ECO:0007669"/>
    <property type="project" value="InterPro"/>
</dbReference>
<dbReference type="AlphaFoldDB" id="A0A1Y4LYZ1"/>
<evidence type="ECO:0000256" key="3">
    <source>
        <dbReference type="ARBA" id="ARBA00022898"/>
    </source>
</evidence>
<dbReference type="Pfam" id="PF01212">
    <property type="entry name" value="Beta_elim_lyase"/>
    <property type="match status" value="1"/>
</dbReference>
<dbReference type="InterPro" id="IPR015422">
    <property type="entry name" value="PyrdxlP-dep_Trfase_small"/>
</dbReference>
<gene>
    <name evidence="5" type="ORF">B5F14_04325</name>
</gene>
<accession>A0A1Y4LYZ1</accession>
<keyword evidence="6" id="KW-1185">Reference proteome</keyword>
<dbReference type="Gene3D" id="3.40.640.10">
    <property type="entry name" value="Type I PLP-dependent aspartate aminotransferase-like (Major domain)"/>
    <property type="match status" value="1"/>
</dbReference>
<dbReference type="PANTHER" id="PTHR48097:SF5">
    <property type="entry name" value="LOW SPECIFICITY L-THREONINE ALDOLASE"/>
    <property type="match status" value="1"/>
</dbReference>
<proteinExistence type="inferred from homology"/>
<organism evidence="5 6">
    <name type="scientific">Faecalitalea cylindroides</name>
    <dbReference type="NCBI Taxonomy" id="39483"/>
    <lineage>
        <taxon>Bacteria</taxon>
        <taxon>Bacillati</taxon>
        <taxon>Bacillota</taxon>
        <taxon>Erysipelotrichia</taxon>
        <taxon>Erysipelotrichales</taxon>
        <taxon>Erysipelotrichaceae</taxon>
        <taxon>Faecalitalea</taxon>
    </lineage>
</organism>
<reference evidence="6" key="1">
    <citation type="submission" date="2017-04" db="EMBL/GenBank/DDBJ databases">
        <title>Function of individual gut microbiota members based on whole genome sequencing of pure cultures obtained from chicken caecum.</title>
        <authorList>
            <person name="Medvecky M."/>
            <person name="Cejkova D."/>
            <person name="Polansky O."/>
            <person name="Karasova D."/>
            <person name="Kubasova T."/>
            <person name="Cizek A."/>
            <person name="Rychlik I."/>
        </authorList>
    </citation>
    <scope>NUCLEOTIDE SEQUENCE [LARGE SCALE GENOMIC DNA]</scope>
    <source>
        <strain evidence="6">An178</strain>
    </source>
</reference>
<dbReference type="InterPro" id="IPR015424">
    <property type="entry name" value="PyrdxlP-dep_Trfase"/>
</dbReference>
<sequence length="345" mass="39126">MLFFRNDYGQGCIPEILDLLNKTNYDSHPGYGLDKYCEQARTLIQANMPDTEVDIQFISGGTLTNLTIIKSILRPYEAVIACDSGHISTHETGSVEATGHKVIELPNSDGKLHASQIEKCFNDHMMTYEHMVYPKLVYISNSTEFGTVYTREELESLRAACDKLGLYLMMDGARLGAALESGVDYTLNDIAKWCDVFYIGGTKNGALMGEAVVFSNKDLAQNFRFVMKQDGAMMAKGWLLGLQFVGLFYDGAFFRVAKHENEMAQRIQAYAHNLGYPFLMKSSTNQIFLNLTLEQYDYLSKMVDFEIWNKQDDFLSVRLVTSWNTSEEDVKELCKCLYIAKELDK</sequence>
<dbReference type="Gene3D" id="3.90.1150.10">
    <property type="entry name" value="Aspartate Aminotransferase, domain 1"/>
    <property type="match status" value="1"/>
</dbReference>
<keyword evidence="3" id="KW-0663">Pyridoxal phosphate</keyword>
<dbReference type="EMBL" id="NFKM01000006">
    <property type="protein sequence ID" value="OUP61140.1"/>
    <property type="molecule type" value="Genomic_DNA"/>
</dbReference>
<evidence type="ECO:0000313" key="5">
    <source>
        <dbReference type="EMBL" id="OUP61140.1"/>
    </source>
</evidence>
<comment type="similarity">
    <text evidence="2">Belongs to the threonine aldolase family.</text>
</comment>
<comment type="cofactor">
    <cofactor evidence="1">
        <name>pyridoxal 5'-phosphate</name>
        <dbReference type="ChEBI" id="CHEBI:597326"/>
    </cofactor>
</comment>
<feature type="domain" description="Aromatic amino acid beta-eliminating lyase/threonine aldolase" evidence="4">
    <location>
        <begin position="50"/>
        <end position="291"/>
    </location>
</feature>
<dbReference type="PANTHER" id="PTHR48097">
    <property type="entry name" value="L-THREONINE ALDOLASE-RELATED"/>
    <property type="match status" value="1"/>
</dbReference>
<evidence type="ECO:0000313" key="6">
    <source>
        <dbReference type="Proteomes" id="UP000195447"/>
    </source>
</evidence>
<dbReference type="InterPro" id="IPR001597">
    <property type="entry name" value="ArAA_b-elim_lyase/Thr_aldolase"/>
</dbReference>
<dbReference type="GO" id="GO:0006520">
    <property type="term" value="P:amino acid metabolic process"/>
    <property type="evidence" value="ECO:0007669"/>
    <property type="project" value="InterPro"/>
</dbReference>
<name>A0A1Y4LYZ1_9FIRM</name>
<evidence type="ECO:0000256" key="1">
    <source>
        <dbReference type="ARBA" id="ARBA00001933"/>
    </source>
</evidence>
<dbReference type="RefSeq" id="WP_087158468.1">
    <property type="nucleotide sequence ID" value="NZ_CALVGX010000005.1"/>
</dbReference>
<dbReference type="Proteomes" id="UP000195447">
    <property type="component" value="Unassembled WGS sequence"/>
</dbReference>
<comment type="caution">
    <text evidence="5">The sequence shown here is derived from an EMBL/GenBank/DDBJ whole genome shotgun (WGS) entry which is preliminary data.</text>
</comment>